<reference evidence="7 8" key="1">
    <citation type="submission" date="2019-01" db="EMBL/GenBank/DDBJ databases">
        <title>Lacunisphaera sp. strain TWA-58.</title>
        <authorList>
            <person name="Chen W.-M."/>
        </authorList>
    </citation>
    <scope>NUCLEOTIDE SEQUENCE [LARGE SCALE GENOMIC DNA]</scope>
    <source>
        <strain evidence="7 8">TWA-58</strain>
    </source>
</reference>
<dbReference type="Pfam" id="PF00107">
    <property type="entry name" value="ADH_zinc_N"/>
    <property type="match status" value="1"/>
</dbReference>
<dbReference type="PANTHER" id="PTHR43161:SF9">
    <property type="entry name" value="SORBITOL DEHYDROGENASE"/>
    <property type="match status" value="1"/>
</dbReference>
<evidence type="ECO:0000259" key="6">
    <source>
        <dbReference type="Pfam" id="PF00107"/>
    </source>
</evidence>
<dbReference type="Proteomes" id="UP000290218">
    <property type="component" value="Unassembled WGS sequence"/>
</dbReference>
<feature type="domain" description="Alcohol dehydrogenase-like C-terminal" evidence="6">
    <location>
        <begin position="2"/>
        <end position="56"/>
    </location>
</feature>
<keyword evidence="4" id="KW-0862">Zinc</keyword>
<evidence type="ECO:0000313" key="8">
    <source>
        <dbReference type="Proteomes" id="UP000290218"/>
    </source>
</evidence>
<dbReference type="EMBL" id="SDHX01000001">
    <property type="protein sequence ID" value="RXK56949.1"/>
    <property type="molecule type" value="Genomic_DNA"/>
</dbReference>
<sequence length="98" mass="10696">MRHAFDLGRPGGTIVQIGTLGTEDIPLPANQLMVREINLIGSMCYGNVFDEAIRLVMSRRIDLRGLLSGVFPLSEVDQAMRLASGKDTALKVQLDIAQ</sequence>
<name>A0A4V1M6X8_9BACT</name>
<dbReference type="GO" id="GO:0016491">
    <property type="term" value="F:oxidoreductase activity"/>
    <property type="evidence" value="ECO:0007669"/>
    <property type="project" value="UniProtKB-KW"/>
</dbReference>
<comment type="caution">
    <text evidence="7">The sequence shown here is derived from an EMBL/GenBank/DDBJ whole genome shotgun (WGS) entry which is preliminary data.</text>
</comment>
<dbReference type="SUPFAM" id="SSF51735">
    <property type="entry name" value="NAD(P)-binding Rossmann-fold domains"/>
    <property type="match status" value="1"/>
</dbReference>
<dbReference type="AlphaFoldDB" id="A0A4V1M6X8"/>
<comment type="similarity">
    <text evidence="2">Belongs to the zinc-containing alcohol dehydrogenase family.</text>
</comment>
<evidence type="ECO:0000256" key="3">
    <source>
        <dbReference type="ARBA" id="ARBA00022723"/>
    </source>
</evidence>
<dbReference type="PANTHER" id="PTHR43161">
    <property type="entry name" value="SORBITOL DEHYDROGENASE"/>
    <property type="match status" value="1"/>
</dbReference>
<evidence type="ECO:0000256" key="2">
    <source>
        <dbReference type="ARBA" id="ARBA00008072"/>
    </source>
</evidence>
<keyword evidence="3" id="KW-0479">Metal-binding</keyword>
<evidence type="ECO:0000313" key="7">
    <source>
        <dbReference type="EMBL" id="RXK56949.1"/>
    </source>
</evidence>
<proteinExistence type="inferred from homology"/>
<evidence type="ECO:0000256" key="5">
    <source>
        <dbReference type="ARBA" id="ARBA00023002"/>
    </source>
</evidence>
<dbReference type="InterPro" id="IPR013149">
    <property type="entry name" value="ADH-like_C"/>
</dbReference>
<evidence type="ECO:0000256" key="4">
    <source>
        <dbReference type="ARBA" id="ARBA00022833"/>
    </source>
</evidence>
<protein>
    <recommendedName>
        <fullName evidence="6">Alcohol dehydrogenase-like C-terminal domain-containing protein</fullName>
    </recommendedName>
</protein>
<organism evidence="7 8">
    <name type="scientific">Oleiharenicola lentus</name>
    <dbReference type="NCBI Taxonomy" id="2508720"/>
    <lineage>
        <taxon>Bacteria</taxon>
        <taxon>Pseudomonadati</taxon>
        <taxon>Verrucomicrobiota</taxon>
        <taxon>Opitutia</taxon>
        <taxon>Opitutales</taxon>
        <taxon>Opitutaceae</taxon>
        <taxon>Oleiharenicola</taxon>
    </lineage>
</organism>
<comment type="cofactor">
    <cofactor evidence="1">
        <name>Zn(2+)</name>
        <dbReference type="ChEBI" id="CHEBI:29105"/>
    </cofactor>
</comment>
<dbReference type="InterPro" id="IPR036291">
    <property type="entry name" value="NAD(P)-bd_dom_sf"/>
</dbReference>
<dbReference type="GO" id="GO:0046872">
    <property type="term" value="F:metal ion binding"/>
    <property type="evidence" value="ECO:0007669"/>
    <property type="project" value="UniProtKB-KW"/>
</dbReference>
<keyword evidence="8" id="KW-1185">Reference proteome</keyword>
<dbReference type="OrthoDB" id="9787435at2"/>
<accession>A0A4V1M6X8</accession>
<dbReference type="Gene3D" id="3.40.50.720">
    <property type="entry name" value="NAD(P)-binding Rossmann-like Domain"/>
    <property type="match status" value="1"/>
</dbReference>
<keyword evidence="5" id="KW-0560">Oxidoreductase</keyword>
<evidence type="ECO:0000256" key="1">
    <source>
        <dbReference type="ARBA" id="ARBA00001947"/>
    </source>
</evidence>
<dbReference type="Gene3D" id="3.90.180.10">
    <property type="entry name" value="Medium-chain alcohol dehydrogenases, catalytic domain"/>
    <property type="match status" value="1"/>
</dbReference>
<gene>
    <name evidence="7" type="ORF">ESB00_08400</name>
</gene>